<gene>
    <name evidence="1" type="ORF">Bfra_006888</name>
</gene>
<organism evidence="1 2">
    <name type="scientific">Botrytis fragariae</name>
    <dbReference type="NCBI Taxonomy" id="1964551"/>
    <lineage>
        <taxon>Eukaryota</taxon>
        <taxon>Fungi</taxon>
        <taxon>Dikarya</taxon>
        <taxon>Ascomycota</taxon>
        <taxon>Pezizomycotina</taxon>
        <taxon>Leotiomycetes</taxon>
        <taxon>Helotiales</taxon>
        <taxon>Sclerotiniaceae</taxon>
        <taxon>Botrytis</taxon>
    </lineage>
</organism>
<dbReference type="EMBL" id="JABFCT010000001">
    <property type="protein sequence ID" value="KAF5879681.1"/>
    <property type="molecule type" value="Genomic_DNA"/>
</dbReference>
<sequence length="67" mass="7660">MAAGSYSSKIRFFEAADLTNAPRCYKRAVRCLPAKFSVNRYTKERQVLPDDSQFAQRRVSNTGHAFE</sequence>
<protein>
    <submittedName>
        <fullName evidence="1">Uncharacterized protein</fullName>
    </submittedName>
</protein>
<proteinExistence type="predicted"/>
<comment type="caution">
    <text evidence="1">The sequence shown here is derived from an EMBL/GenBank/DDBJ whole genome shotgun (WGS) entry which is preliminary data.</text>
</comment>
<accession>A0A8H6B5B9</accession>
<name>A0A8H6B5B9_9HELO</name>
<dbReference type="AlphaFoldDB" id="A0A8H6B5B9"/>
<evidence type="ECO:0000313" key="1">
    <source>
        <dbReference type="EMBL" id="KAF5879681.1"/>
    </source>
</evidence>
<dbReference type="RefSeq" id="XP_037198625.1">
    <property type="nucleotide sequence ID" value="XM_037337259.1"/>
</dbReference>
<dbReference type="GeneID" id="59260951"/>
<keyword evidence="2" id="KW-1185">Reference proteome</keyword>
<reference evidence="1 2" key="1">
    <citation type="journal article" date="2020" name="Phytopathology">
        <title>A high-quality genome resource of Botrytis fragariae, a new and rapidly spreading fungal pathogen causing strawberry gray mold in the U.S.A.</title>
        <authorList>
            <person name="Wu Y."/>
            <person name="Saski C.A."/>
            <person name="Schnabel G."/>
            <person name="Xiao S."/>
            <person name="Hu M."/>
        </authorList>
    </citation>
    <scope>NUCLEOTIDE SEQUENCE [LARGE SCALE GENOMIC DNA]</scope>
    <source>
        <strain evidence="1 2">BVB16</strain>
    </source>
</reference>
<dbReference type="Proteomes" id="UP000531561">
    <property type="component" value="Unassembled WGS sequence"/>
</dbReference>
<evidence type="ECO:0000313" key="2">
    <source>
        <dbReference type="Proteomes" id="UP000531561"/>
    </source>
</evidence>